<evidence type="ECO:0000313" key="2">
    <source>
        <dbReference type="Proteomes" id="UP001234297"/>
    </source>
</evidence>
<evidence type="ECO:0000313" key="1">
    <source>
        <dbReference type="EMBL" id="KAJ8627654.1"/>
    </source>
</evidence>
<sequence length="134" mass="15383">MKTGEKQQKFHEAFMKIFFPPQPIQQTPQQQVEDEPVVFVREGSDANSGSDYDNVEERNALADASDCMSDKLTRSQRKRIRRRKLKEAASRRRKIIGPLLPSTDEDTKGEPSNLEKEKQLHEDSCIDKPGHIDC</sequence>
<dbReference type="Proteomes" id="UP001234297">
    <property type="component" value="Chromosome 6"/>
</dbReference>
<reference evidence="1 2" key="1">
    <citation type="journal article" date="2022" name="Hortic Res">
        <title>A haplotype resolved chromosomal level avocado genome allows analysis of novel avocado genes.</title>
        <authorList>
            <person name="Nath O."/>
            <person name="Fletcher S.J."/>
            <person name="Hayward A."/>
            <person name="Shaw L.M."/>
            <person name="Masouleh A.K."/>
            <person name="Furtado A."/>
            <person name="Henry R.J."/>
            <person name="Mitter N."/>
        </authorList>
    </citation>
    <scope>NUCLEOTIDE SEQUENCE [LARGE SCALE GENOMIC DNA]</scope>
    <source>
        <strain evidence="2">cv. Hass</strain>
    </source>
</reference>
<organism evidence="1 2">
    <name type="scientific">Persea americana</name>
    <name type="common">Avocado</name>
    <dbReference type="NCBI Taxonomy" id="3435"/>
    <lineage>
        <taxon>Eukaryota</taxon>
        <taxon>Viridiplantae</taxon>
        <taxon>Streptophyta</taxon>
        <taxon>Embryophyta</taxon>
        <taxon>Tracheophyta</taxon>
        <taxon>Spermatophyta</taxon>
        <taxon>Magnoliopsida</taxon>
        <taxon>Magnoliidae</taxon>
        <taxon>Laurales</taxon>
        <taxon>Lauraceae</taxon>
        <taxon>Persea</taxon>
    </lineage>
</organism>
<keyword evidence="2" id="KW-1185">Reference proteome</keyword>
<proteinExistence type="predicted"/>
<name>A0ACC2L2E4_PERAE</name>
<dbReference type="EMBL" id="CM056814">
    <property type="protein sequence ID" value="KAJ8627654.1"/>
    <property type="molecule type" value="Genomic_DNA"/>
</dbReference>
<protein>
    <submittedName>
        <fullName evidence="1">Uncharacterized protein</fullName>
    </submittedName>
</protein>
<comment type="caution">
    <text evidence="1">The sequence shown here is derived from an EMBL/GenBank/DDBJ whole genome shotgun (WGS) entry which is preliminary data.</text>
</comment>
<accession>A0ACC2L2E4</accession>
<gene>
    <name evidence="1" type="ORF">MRB53_020961</name>
</gene>